<dbReference type="InterPro" id="IPR005170">
    <property type="entry name" value="Transptr-assoc_dom"/>
</dbReference>
<proteinExistence type="predicted"/>
<dbReference type="EMBL" id="JACNLL010000091">
    <property type="protein sequence ID" value="MBC8200308.1"/>
    <property type="molecule type" value="Genomic_DNA"/>
</dbReference>
<evidence type="ECO:0000259" key="11">
    <source>
        <dbReference type="PROSITE" id="PS51846"/>
    </source>
</evidence>
<evidence type="ECO:0000256" key="6">
    <source>
        <dbReference type="ARBA" id="ARBA00023136"/>
    </source>
</evidence>
<evidence type="ECO:0000256" key="1">
    <source>
        <dbReference type="ARBA" id="ARBA00004141"/>
    </source>
</evidence>
<name>A0A8J6TCP6_9BACT</name>
<evidence type="ECO:0000259" key="10">
    <source>
        <dbReference type="PROSITE" id="PS51371"/>
    </source>
</evidence>
<dbReference type="Gene3D" id="3.30.465.10">
    <property type="match status" value="1"/>
</dbReference>
<dbReference type="InterPro" id="IPR044751">
    <property type="entry name" value="Ion_transp-like_CBS"/>
</dbReference>
<dbReference type="PANTHER" id="PTHR22777:SF17">
    <property type="entry name" value="UPF0053 PROTEIN SLL0260"/>
    <property type="match status" value="1"/>
</dbReference>
<dbReference type="Pfam" id="PF03471">
    <property type="entry name" value="CorC_HlyC"/>
    <property type="match status" value="1"/>
</dbReference>
<evidence type="ECO:0000256" key="2">
    <source>
        <dbReference type="ARBA" id="ARBA00022692"/>
    </source>
</evidence>
<dbReference type="InterPro" id="IPR036318">
    <property type="entry name" value="FAD-bd_PCMH-like_sf"/>
</dbReference>
<evidence type="ECO:0000256" key="3">
    <source>
        <dbReference type="ARBA" id="ARBA00022737"/>
    </source>
</evidence>
<dbReference type="InterPro" id="IPR046342">
    <property type="entry name" value="CBS_dom_sf"/>
</dbReference>
<dbReference type="GO" id="GO:0005886">
    <property type="term" value="C:plasma membrane"/>
    <property type="evidence" value="ECO:0007669"/>
    <property type="project" value="TreeGrafter"/>
</dbReference>
<dbReference type="Pfam" id="PF00571">
    <property type="entry name" value="CBS"/>
    <property type="match status" value="2"/>
</dbReference>
<feature type="transmembrane region" description="Helical" evidence="9">
    <location>
        <begin position="57"/>
        <end position="85"/>
    </location>
</feature>
<dbReference type="InterPro" id="IPR016169">
    <property type="entry name" value="FAD-bd_PCMH_sub2"/>
</dbReference>
<keyword evidence="6 8" id="KW-0472">Membrane</keyword>
<feature type="domain" description="CNNM transmembrane" evidence="11">
    <location>
        <begin position="1"/>
        <end position="186"/>
    </location>
</feature>
<dbReference type="GO" id="GO:0050660">
    <property type="term" value="F:flavin adenine dinucleotide binding"/>
    <property type="evidence" value="ECO:0007669"/>
    <property type="project" value="InterPro"/>
</dbReference>
<dbReference type="Pfam" id="PF01595">
    <property type="entry name" value="CNNM"/>
    <property type="match status" value="1"/>
</dbReference>
<evidence type="ECO:0000256" key="8">
    <source>
        <dbReference type="PROSITE-ProRule" id="PRU01193"/>
    </source>
</evidence>
<feature type="transmembrane region" description="Helical" evidence="9">
    <location>
        <begin position="130"/>
        <end position="150"/>
    </location>
</feature>
<dbReference type="PROSITE" id="PS51846">
    <property type="entry name" value="CNNM"/>
    <property type="match status" value="1"/>
</dbReference>
<feature type="transmembrane region" description="Helical" evidence="9">
    <location>
        <begin position="6"/>
        <end position="28"/>
    </location>
</feature>
<keyword evidence="5 7" id="KW-0129">CBS domain</keyword>
<dbReference type="AlphaFoldDB" id="A0A8J6TCP6"/>
<dbReference type="SMART" id="SM01091">
    <property type="entry name" value="CorC_HlyC"/>
    <property type="match status" value="1"/>
</dbReference>
<comment type="subcellular location">
    <subcellularLocation>
        <location evidence="1">Membrane</location>
        <topology evidence="1">Multi-pass membrane protein</topology>
    </subcellularLocation>
</comment>
<keyword evidence="3" id="KW-0677">Repeat</keyword>
<accession>A0A8J6TCP6</accession>
<keyword evidence="2 8" id="KW-0812">Transmembrane</keyword>
<sequence length="419" mass="47081">MISLNIIIIAFCILIQAFFSGSEIVLIASNKLKLRQEIAKGTKGARLALNMINNQQWFLATTSTGTNMFVITSSVIAATCFHQFFGIYGEPLTIIIMAPVLLMFGEIIPRTLFQQNATKIAPRIAKTLWIASRIISPVTYLVFWASRLFYGRSGREAFKKQHLITREDLALMLRVSGEESDFQKKEKKLIHRVFHLAESDVADVMVPLINVTAIPDTATVEDAIKIIGRTGYSKLPVFKDRIDNITGVIFARDLLDAPDIPAKIGQFMRKAVFVPELKRADDLLISFQKTHDSIAIVVDEYGGSVGIITLEDILEEVVGEIRDEYDSETGQCVSLGKNRFMVNAAMEIEHANEKMNLNLPKEDYETIGGFLLKQTGKIPKKGEAIIYRNIKFTIVLSDKKSIHEVIVDIKKKEIEELRD</sequence>
<evidence type="ECO:0000256" key="7">
    <source>
        <dbReference type="PROSITE-ProRule" id="PRU00703"/>
    </source>
</evidence>
<dbReference type="InterPro" id="IPR000644">
    <property type="entry name" value="CBS_dom"/>
</dbReference>
<dbReference type="CDD" id="cd04590">
    <property type="entry name" value="CBS_pair_CorC_HlyC_assoc"/>
    <property type="match status" value="1"/>
</dbReference>
<keyword evidence="4 8" id="KW-1133">Transmembrane helix</keyword>
<dbReference type="SUPFAM" id="SSF56176">
    <property type="entry name" value="FAD-binding/transporter-associated domain-like"/>
    <property type="match status" value="1"/>
</dbReference>
<reference evidence="12 13" key="1">
    <citation type="submission" date="2020-08" db="EMBL/GenBank/DDBJ databases">
        <title>Bridging the membrane lipid divide: bacteria of the FCB group superphylum have the potential to synthesize archaeal ether lipids.</title>
        <authorList>
            <person name="Villanueva L."/>
            <person name="Von Meijenfeldt F.A.B."/>
            <person name="Westbye A.B."/>
            <person name="Yadav S."/>
            <person name="Hopmans E.C."/>
            <person name="Dutilh B.E."/>
            <person name="Sinninghe Damste J.S."/>
        </authorList>
    </citation>
    <scope>NUCLEOTIDE SEQUENCE [LARGE SCALE GENOMIC DNA]</scope>
    <source>
        <strain evidence="12">NIOZ-UU82</strain>
    </source>
</reference>
<feature type="transmembrane region" description="Helical" evidence="9">
    <location>
        <begin position="91"/>
        <end position="109"/>
    </location>
</feature>
<evidence type="ECO:0000256" key="4">
    <source>
        <dbReference type="ARBA" id="ARBA00022989"/>
    </source>
</evidence>
<dbReference type="InterPro" id="IPR002550">
    <property type="entry name" value="CNNM"/>
</dbReference>
<evidence type="ECO:0000256" key="9">
    <source>
        <dbReference type="SAM" id="Phobius"/>
    </source>
</evidence>
<evidence type="ECO:0000313" key="13">
    <source>
        <dbReference type="Proteomes" id="UP000603545"/>
    </source>
</evidence>
<feature type="domain" description="CBS" evidence="10">
    <location>
        <begin position="205"/>
        <end position="264"/>
    </location>
</feature>
<protein>
    <submittedName>
        <fullName evidence="12">HlyC/CorC family transporter</fullName>
    </submittedName>
</protein>
<dbReference type="PANTHER" id="PTHR22777">
    <property type="entry name" value="HEMOLYSIN-RELATED"/>
    <property type="match status" value="1"/>
</dbReference>
<gene>
    <name evidence="12" type="ORF">H8E80_09765</name>
</gene>
<dbReference type="FunFam" id="3.10.580.10:FF:000002">
    <property type="entry name" value="Magnesium/cobalt efflux protein CorC"/>
    <property type="match status" value="1"/>
</dbReference>
<organism evidence="12 13">
    <name type="scientific">Candidatus Desulfaltia bathyphila</name>
    <dbReference type="NCBI Taxonomy" id="2841697"/>
    <lineage>
        <taxon>Bacteria</taxon>
        <taxon>Pseudomonadati</taxon>
        <taxon>Thermodesulfobacteriota</taxon>
        <taxon>Desulfobacteria</taxon>
        <taxon>Desulfobacterales</taxon>
        <taxon>Desulfobacterales incertae sedis</taxon>
        <taxon>Candidatus Desulfaltia</taxon>
    </lineage>
</organism>
<feature type="domain" description="CBS" evidence="10">
    <location>
        <begin position="267"/>
        <end position="324"/>
    </location>
</feature>
<dbReference type="SMART" id="SM00116">
    <property type="entry name" value="CBS"/>
    <property type="match status" value="2"/>
</dbReference>
<dbReference type="Proteomes" id="UP000603545">
    <property type="component" value="Unassembled WGS sequence"/>
</dbReference>
<evidence type="ECO:0000313" key="12">
    <source>
        <dbReference type="EMBL" id="MBC8200308.1"/>
    </source>
</evidence>
<dbReference type="SUPFAM" id="SSF54631">
    <property type="entry name" value="CBS-domain pair"/>
    <property type="match status" value="1"/>
</dbReference>
<dbReference type="PROSITE" id="PS51371">
    <property type="entry name" value="CBS"/>
    <property type="match status" value="2"/>
</dbReference>
<comment type="caution">
    <text evidence="12">The sequence shown here is derived from an EMBL/GenBank/DDBJ whole genome shotgun (WGS) entry which is preliminary data.</text>
</comment>
<evidence type="ECO:0000256" key="5">
    <source>
        <dbReference type="ARBA" id="ARBA00023122"/>
    </source>
</evidence>
<dbReference type="Gene3D" id="3.10.580.10">
    <property type="entry name" value="CBS-domain"/>
    <property type="match status" value="1"/>
</dbReference>